<sequence length="344" mass="39228">MSHPSRAPQRFELPRILLKILVALFSGGIAFLFTALATSKNQEDGLLWELIIAIFIGGVVLVVQFIMEFDDQVRAMQARQTEHHRHLDRLVQRKFSQVNEATELFSLVEASALSSELILQFVRYAAEIRRSSSPIIHKFAEGEINRMSGFLKGLRDGDTVSYPGEDQDWLLTLTQNVQRSLDATSLSTVDAGATGFDGGFWRTDPGQRYLDLQKECVDRGIQIRRVFIIDRSELAEDLHFLEMYRLQKEAGIQVKMLDPTAAVVAGIRRSAMLDFILFDGEISYEMTPAARLSEDEHPTIVHTRLVLHEQQIRERIRNFNMLWAAAREIDLRNEHDETAPGYRA</sequence>
<dbReference type="EMBL" id="BAAATZ010000009">
    <property type="protein sequence ID" value="GAA2725944.1"/>
    <property type="molecule type" value="Genomic_DNA"/>
</dbReference>
<evidence type="ECO:0000313" key="4">
    <source>
        <dbReference type="Proteomes" id="UP001501842"/>
    </source>
</evidence>
<keyword evidence="1" id="KW-0812">Transmembrane</keyword>
<proteinExistence type="predicted"/>
<dbReference type="Pfam" id="PF21806">
    <property type="entry name" value="DUF6879"/>
    <property type="match status" value="1"/>
</dbReference>
<keyword evidence="4" id="KW-1185">Reference proteome</keyword>
<evidence type="ECO:0000256" key="1">
    <source>
        <dbReference type="SAM" id="Phobius"/>
    </source>
</evidence>
<feature type="domain" description="DUF6879" evidence="2">
    <location>
        <begin position="207"/>
        <end position="327"/>
    </location>
</feature>
<feature type="transmembrane region" description="Helical" evidence="1">
    <location>
        <begin position="45"/>
        <end position="67"/>
    </location>
</feature>
<keyword evidence="1" id="KW-1133">Transmembrane helix</keyword>
<accession>A0ABP6GLP1</accession>
<reference evidence="4" key="1">
    <citation type="journal article" date="2019" name="Int. J. Syst. Evol. Microbiol.">
        <title>The Global Catalogue of Microorganisms (GCM) 10K type strain sequencing project: providing services to taxonomists for standard genome sequencing and annotation.</title>
        <authorList>
            <consortium name="The Broad Institute Genomics Platform"/>
            <consortium name="The Broad Institute Genome Sequencing Center for Infectious Disease"/>
            <person name="Wu L."/>
            <person name="Ma J."/>
        </authorList>
    </citation>
    <scope>NUCLEOTIDE SEQUENCE [LARGE SCALE GENOMIC DNA]</scope>
    <source>
        <strain evidence="4">JCM 8201</strain>
    </source>
</reference>
<comment type="caution">
    <text evidence="3">The sequence shown here is derived from an EMBL/GenBank/DDBJ whole genome shotgun (WGS) entry which is preliminary data.</text>
</comment>
<feature type="transmembrane region" description="Helical" evidence="1">
    <location>
        <begin position="16"/>
        <end position="39"/>
    </location>
</feature>
<protein>
    <recommendedName>
        <fullName evidence="2">DUF6879 domain-containing protein</fullName>
    </recommendedName>
</protein>
<keyword evidence="1" id="KW-0472">Membrane</keyword>
<dbReference type="Proteomes" id="UP001501842">
    <property type="component" value="Unassembled WGS sequence"/>
</dbReference>
<name>A0ABP6GLP1_9ACTN</name>
<organism evidence="3 4">
    <name type="scientific">Actinocorallia aurantiaca</name>
    <dbReference type="NCBI Taxonomy" id="46204"/>
    <lineage>
        <taxon>Bacteria</taxon>
        <taxon>Bacillati</taxon>
        <taxon>Actinomycetota</taxon>
        <taxon>Actinomycetes</taxon>
        <taxon>Streptosporangiales</taxon>
        <taxon>Thermomonosporaceae</taxon>
        <taxon>Actinocorallia</taxon>
    </lineage>
</organism>
<dbReference type="InterPro" id="IPR049244">
    <property type="entry name" value="DUF6879"/>
</dbReference>
<dbReference type="RefSeq" id="WP_344450709.1">
    <property type="nucleotide sequence ID" value="NZ_BAAATZ010000009.1"/>
</dbReference>
<evidence type="ECO:0000313" key="3">
    <source>
        <dbReference type="EMBL" id="GAA2725944.1"/>
    </source>
</evidence>
<gene>
    <name evidence="3" type="ORF">GCM10010439_27220</name>
</gene>
<evidence type="ECO:0000259" key="2">
    <source>
        <dbReference type="Pfam" id="PF21806"/>
    </source>
</evidence>